<organism evidence="2 3">
    <name type="scientific">Liparis tanakae</name>
    <name type="common">Tanaka's snailfish</name>
    <dbReference type="NCBI Taxonomy" id="230148"/>
    <lineage>
        <taxon>Eukaryota</taxon>
        <taxon>Metazoa</taxon>
        <taxon>Chordata</taxon>
        <taxon>Craniata</taxon>
        <taxon>Vertebrata</taxon>
        <taxon>Euteleostomi</taxon>
        <taxon>Actinopterygii</taxon>
        <taxon>Neopterygii</taxon>
        <taxon>Teleostei</taxon>
        <taxon>Neoteleostei</taxon>
        <taxon>Acanthomorphata</taxon>
        <taxon>Eupercaria</taxon>
        <taxon>Perciformes</taxon>
        <taxon>Cottioidei</taxon>
        <taxon>Cottales</taxon>
        <taxon>Liparidae</taxon>
        <taxon>Liparis</taxon>
    </lineage>
</organism>
<gene>
    <name evidence="2" type="ORF">EYF80_015610</name>
</gene>
<dbReference type="Proteomes" id="UP000314294">
    <property type="component" value="Unassembled WGS sequence"/>
</dbReference>
<dbReference type="AlphaFoldDB" id="A0A4Z2I9T8"/>
<reference evidence="2 3" key="1">
    <citation type="submission" date="2019-03" db="EMBL/GenBank/DDBJ databases">
        <title>First draft genome of Liparis tanakae, snailfish: a comprehensive survey of snailfish specific genes.</title>
        <authorList>
            <person name="Kim W."/>
            <person name="Song I."/>
            <person name="Jeong J.-H."/>
            <person name="Kim D."/>
            <person name="Kim S."/>
            <person name="Ryu S."/>
            <person name="Song J.Y."/>
            <person name="Lee S.K."/>
        </authorList>
    </citation>
    <scope>NUCLEOTIDE SEQUENCE [LARGE SCALE GENOMIC DNA]</scope>
    <source>
        <tissue evidence="2">Muscle</tissue>
    </source>
</reference>
<dbReference type="EMBL" id="SRLO01000117">
    <property type="protein sequence ID" value="TNN74165.1"/>
    <property type="molecule type" value="Genomic_DNA"/>
</dbReference>
<evidence type="ECO:0000313" key="2">
    <source>
        <dbReference type="EMBL" id="TNN74165.1"/>
    </source>
</evidence>
<evidence type="ECO:0000256" key="1">
    <source>
        <dbReference type="SAM" id="MobiDB-lite"/>
    </source>
</evidence>
<proteinExistence type="predicted"/>
<comment type="caution">
    <text evidence="2">The sequence shown here is derived from an EMBL/GenBank/DDBJ whole genome shotgun (WGS) entry which is preliminary data.</text>
</comment>
<sequence length="103" mass="11272">MAVHGLHATACKQTLQRDTHALIVRQTSEASPPGQRSLEDHNVSAAFQVSSSERPEVPRHRTSALSGPHPDSRTMTRSRQVQGRGPELEVGHGRTQSTRAVFL</sequence>
<protein>
    <submittedName>
        <fullName evidence="2">Uncharacterized protein</fullName>
    </submittedName>
</protein>
<evidence type="ECO:0000313" key="3">
    <source>
        <dbReference type="Proteomes" id="UP000314294"/>
    </source>
</evidence>
<feature type="compositionally biased region" description="Polar residues" evidence="1">
    <location>
        <begin position="94"/>
        <end position="103"/>
    </location>
</feature>
<feature type="region of interest" description="Disordered" evidence="1">
    <location>
        <begin position="27"/>
        <end position="103"/>
    </location>
</feature>
<accession>A0A4Z2I9T8</accession>
<keyword evidence="3" id="KW-1185">Reference proteome</keyword>
<name>A0A4Z2I9T8_9TELE</name>